<dbReference type="InterPro" id="IPR023772">
    <property type="entry name" value="DNA-bd_HTH_TetR-type_CS"/>
</dbReference>
<dbReference type="SUPFAM" id="SSF46689">
    <property type="entry name" value="Homeodomain-like"/>
    <property type="match status" value="1"/>
</dbReference>
<dbReference type="EMBL" id="FQVW01000019">
    <property type="protein sequence ID" value="SHG18534.1"/>
    <property type="molecule type" value="Genomic_DNA"/>
</dbReference>
<feature type="DNA-binding region" description="H-T-H motif" evidence="3">
    <location>
        <begin position="25"/>
        <end position="44"/>
    </location>
</feature>
<dbReference type="Proteomes" id="UP000183988">
    <property type="component" value="Unassembled WGS sequence"/>
</dbReference>
<accession>A0A1M5HRE5</accession>
<evidence type="ECO:0000313" key="5">
    <source>
        <dbReference type="EMBL" id="SHG18534.1"/>
    </source>
</evidence>
<dbReference type="PANTHER" id="PTHR43479:SF22">
    <property type="entry name" value="TRANSCRIPTIONAL REGULATOR, TETR FAMILY"/>
    <property type="match status" value="1"/>
</dbReference>
<dbReference type="PRINTS" id="PR00455">
    <property type="entry name" value="HTHTETR"/>
</dbReference>
<dbReference type="Gene3D" id="1.10.357.10">
    <property type="entry name" value="Tetracycline Repressor, domain 2"/>
    <property type="match status" value="1"/>
</dbReference>
<dbReference type="Pfam" id="PF00440">
    <property type="entry name" value="TetR_N"/>
    <property type="match status" value="1"/>
</dbReference>
<dbReference type="RefSeq" id="WP_072890278.1">
    <property type="nucleotide sequence ID" value="NZ_FQVW01000019.1"/>
</dbReference>
<feature type="domain" description="HTH tetR-type" evidence="4">
    <location>
        <begin position="2"/>
        <end position="62"/>
    </location>
</feature>
<name>A0A1M5HRE5_9BACI</name>
<evidence type="ECO:0000256" key="1">
    <source>
        <dbReference type="ARBA" id="ARBA00022491"/>
    </source>
</evidence>
<dbReference type="AlphaFoldDB" id="A0A1M5HRE5"/>
<dbReference type="GO" id="GO:0003677">
    <property type="term" value="F:DNA binding"/>
    <property type="evidence" value="ECO:0007669"/>
    <property type="project" value="UniProtKB-UniRule"/>
</dbReference>
<organism evidence="5 6">
    <name type="scientific">Ornithinibacillus halophilus</name>
    <dbReference type="NCBI Taxonomy" id="930117"/>
    <lineage>
        <taxon>Bacteria</taxon>
        <taxon>Bacillati</taxon>
        <taxon>Bacillota</taxon>
        <taxon>Bacilli</taxon>
        <taxon>Bacillales</taxon>
        <taxon>Bacillaceae</taxon>
        <taxon>Ornithinibacillus</taxon>
    </lineage>
</organism>
<reference evidence="5 6" key="1">
    <citation type="submission" date="2016-11" db="EMBL/GenBank/DDBJ databases">
        <authorList>
            <person name="Jaros S."/>
            <person name="Januszkiewicz K."/>
            <person name="Wedrychowicz H."/>
        </authorList>
    </citation>
    <scope>NUCLEOTIDE SEQUENCE [LARGE SCALE GENOMIC DNA]</scope>
    <source>
        <strain evidence="5 6">IBRC-M 10683</strain>
    </source>
</reference>
<evidence type="ECO:0000256" key="2">
    <source>
        <dbReference type="ARBA" id="ARBA00023125"/>
    </source>
</evidence>
<dbReference type="InterPro" id="IPR050624">
    <property type="entry name" value="HTH-type_Tx_Regulator"/>
</dbReference>
<evidence type="ECO:0000256" key="3">
    <source>
        <dbReference type="PROSITE-ProRule" id="PRU00335"/>
    </source>
</evidence>
<dbReference type="InterPro" id="IPR009057">
    <property type="entry name" value="Homeodomain-like_sf"/>
</dbReference>
<evidence type="ECO:0000259" key="4">
    <source>
        <dbReference type="PROSITE" id="PS50977"/>
    </source>
</evidence>
<gene>
    <name evidence="5" type="ORF">SAMN05216225_101922</name>
</gene>
<dbReference type="InterPro" id="IPR001647">
    <property type="entry name" value="HTH_TetR"/>
</dbReference>
<keyword evidence="6" id="KW-1185">Reference proteome</keyword>
<dbReference type="OrthoDB" id="9812993at2"/>
<keyword evidence="1" id="KW-0678">Repressor</keyword>
<dbReference type="PROSITE" id="PS50977">
    <property type="entry name" value="HTH_TETR_2"/>
    <property type="match status" value="1"/>
</dbReference>
<keyword evidence="2 3" id="KW-0238">DNA-binding</keyword>
<proteinExistence type="predicted"/>
<dbReference type="PROSITE" id="PS01081">
    <property type="entry name" value="HTH_TETR_1"/>
    <property type="match status" value="1"/>
</dbReference>
<protein>
    <submittedName>
        <fullName evidence="5">Transcriptional regulator, TetR family</fullName>
    </submittedName>
</protein>
<dbReference type="PANTHER" id="PTHR43479">
    <property type="entry name" value="ACREF/ENVCD OPERON REPRESSOR-RELATED"/>
    <property type="match status" value="1"/>
</dbReference>
<evidence type="ECO:0000313" key="6">
    <source>
        <dbReference type="Proteomes" id="UP000183988"/>
    </source>
</evidence>
<sequence>MNPKKQQIIDAALKLFVNKGFSKTSIQDIINEANIAKGTFYNYFVSKNECLMAILEFVEEKGDQRRQELEYGKKKTDEKVFIDQVAVRMNMNKEYNLLHLFETVTFSSDKDLIEFMKKQHTKEIKWIGNRIYELFQLEKQDYIVDHAVIFLGMLHHIMHFWKINSDRDIPIEQPIQFVLNRLKPMVYEQIESGELFFKKDWILLEIDASDSADIEEQFIDTLKKLKEKLSREKQDVSKELEYIEFILQEMKSAEPKEFVLESILLSLAQTLKDSNYEHDVRRIMHLAEVLKNN</sequence>
<dbReference type="STRING" id="930117.SAMN05216225_101922"/>